<evidence type="ECO:0000313" key="6">
    <source>
        <dbReference type="Proteomes" id="UP001491310"/>
    </source>
</evidence>
<organism evidence="5 6">
    <name type="scientific">Coccomyxa subellipsoidea</name>
    <dbReference type="NCBI Taxonomy" id="248742"/>
    <lineage>
        <taxon>Eukaryota</taxon>
        <taxon>Viridiplantae</taxon>
        <taxon>Chlorophyta</taxon>
        <taxon>core chlorophytes</taxon>
        <taxon>Trebouxiophyceae</taxon>
        <taxon>Trebouxiophyceae incertae sedis</taxon>
        <taxon>Coccomyxaceae</taxon>
        <taxon>Coccomyxa</taxon>
    </lineage>
</organism>
<dbReference type="Proteomes" id="UP001491310">
    <property type="component" value="Unassembled WGS sequence"/>
</dbReference>
<evidence type="ECO:0000256" key="2">
    <source>
        <dbReference type="ARBA" id="ARBA00010609"/>
    </source>
</evidence>
<dbReference type="InterPro" id="IPR008972">
    <property type="entry name" value="Cupredoxin"/>
</dbReference>
<feature type="domain" description="Plastocyanin-like" evidence="4">
    <location>
        <begin position="469"/>
        <end position="586"/>
    </location>
</feature>
<gene>
    <name evidence="5" type="ORF">WJX75_008835</name>
</gene>
<dbReference type="Gene3D" id="2.60.40.420">
    <property type="entry name" value="Cupredoxins - blue copper proteins"/>
    <property type="match status" value="3"/>
</dbReference>
<dbReference type="InterPro" id="IPR011706">
    <property type="entry name" value="Cu-oxidase_C"/>
</dbReference>
<dbReference type="SUPFAM" id="SSF49503">
    <property type="entry name" value="Cupredoxins"/>
    <property type="match status" value="3"/>
</dbReference>
<reference evidence="5 6" key="1">
    <citation type="journal article" date="2024" name="Nat. Commun.">
        <title>Phylogenomics reveals the evolutionary origins of lichenization in chlorophyte algae.</title>
        <authorList>
            <person name="Puginier C."/>
            <person name="Libourel C."/>
            <person name="Otte J."/>
            <person name="Skaloud P."/>
            <person name="Haon M."/>
            <person name="Grisel S."/>
            <person name="Petersen M."/>
            <person name="Berrin J.G."/>
            <person name="Delaux P.M."/>
            <person name="Dal Grande F."/>
            <person name="Keller J."/>
        </authorList>
    </citation>
    <scope>NUCLEOTIDE SEQUENCE [LARGE SCALE GENOMIC DNA]</scope>
    <source>
        <strain evidence="5 6">SAG 216-7</strain>
    </source>
</reference>
<dbReference type="PANTHER" id="PTHR43447">
    <property type="entry name" value="ALPHA-AMYLASE"/>
    <property type="match status" value="1"/>
</dbReference>
<keyword evidence="6" id="KW-1185">Reference proteome</keyword>
<evidence type="ECO:0000256" key="3">
    <source>
        <dbReference type="ARBA" id="ARBA00030238"/>
    </source>
</evidence>
<dbReference type="InterPro" id="IPR017853">
    <property type="entry name" value="GH"/>
</dbReference>
<comment type="similarity">
    <text evidence="1">Belongs to the glycosyl hydrolase 13 family.</text>
</comment>
<comment type="similarity">
    <text evidence="2">Belongs to the multicopper oxidase family.</text>
</comment>
<sequence length="789" mass="87614">MAQSLKATPKLCSRTCRWTVPQGPANVPNNQLFTFNTYIYVGGIRGGLNNPAMFGPTIREQAQWENSFHQPTHTNIHMHGIWQFPGVLAQPASGYVTYTTGDTVFVDVPSRDNADADPSFIEYTYYVHKNHMPGTYWYHPHHHGSTALQSMTSSGVIIIDGDAKHLNTPGCEKLAAVIPDAPEQVLFIQTMFFNSSSVFDAASFTPGFGDHFDSSMPEVSNMTNPLNPLCCNSMENGLPFELAEDTDTAFISGAYQPIINLEASAPHSTQSNSGFYCMTNAGQYMRWRIINASWKRYVELFIIHENETLAEQCEMQLIAKDGLYMLRIPRKVQHVVLPASGRADVLVRCSAPGNYILSSGYGPNLYGPGVDLNNEFMNKAGKLGQVNRFQQKVMANITVSASTKTLGPTFTDHECKPLRSDYTADLSDENLAKNNVPQPSGSLLKTVSWSQPPDILPKGKNENPGCFINPINASDLNQYQFPDPSPVTFIIGTVAQIDFVDQAFHPGHLHENPMQIYSLNRAILGDNTTLTNYWMEGDFHDTVYVPVLPGGGATEVKVRVQPGPFTGYSVFHCHFLHHEDQGCMKVIKWECPGHPGNEQPFPCPDFEAKGFPVKGDFSTKEWPDWAYLAQEYQKVLKPLFATPGKTACLARDCCWDDSNSPNCFFVNARPVPDPLTSTIVHLFEWSWADVAQECAVLAKAGYTAVQVSPPQEDITASATGDRQEPWFTRYQPVSYKIFSRSGDRDEFAAMSKIGAYLNDLKSLGVKGVRIDAAKHINNWDLGKILQARQ</sequence>
<protein>
    <recommendedName>
        <fullName evidence="3">1,4-alpha-D-glucan glucanohydrolase</fullName>
    </recommendedName>
</protein>
<accession>A0ABR2YES8</accession>
<comment type="caution">
    <text evidence="5">The sequence shown here is derived from an EMBL/GenBank/DDBJ whole genome shotgun (WGS) entry which is preliminary data.</text>
</comment>
<dbReference type="Gene3D" id="3.20.20.80">
    <property type="entry name" value="Glycosidases"/>
    <property type="match status" value="2"/>
</dbReference>
<evidence type="ECO:0000256" key="1">
    <source>
        <dbReference type="ARBA" id="ARBA00008061"/>
    </source>
</evidence>
<name>A0ABR2YES8_9CHLO</name>
<dbReference type="Pfam" id="PF07731">
    <property type="entry name" value="Cu-oxidase_2"/>
    <property type="match status" value="1"/>
</dbReference>
<evidence type="ECO:0000313" key="5">
    <source>
        <dbReference type="EMBL" id="KAK9903558.1"/>
    </source>
</evidence>
<evidence type="ECO:0000259" key="4">
    <source>
        <dbReference type="Pfam" id="PF07731"/>
    </source>
</evidence>
<proteinExistence type="inferred from homology"/>
<dbReference type="SUPFAM" id="SSF51445">
    <property type="entry name" value="(Trans)glycosidases"/>
    <property type="match status" value="1"/>
</dbReference>
<dbReference type="EMBL" id="JALJOT010000014">
    <property type="protein sequence ID" value="KAK9903558.1"/>
    <property type="molecule type" value="Genomic_DNA"/>
</dbReference>